<accession>A0A1S9IA92</accession>
<feature type="transmembrane region" description="Helical" evidence="12">
    <location>
        <begin position="10"/>
        <end position="27"/>
    </location>
</feature>
<feature type="transmembrane region" description="Helical" evidence="12">
    <location>
        <begin position="227"/>
        <end position="245"/>
    </location>
</feature>
<keyword evidence="7 12" id="KW-0811">Translocation</keyword>
<dbReference type="GO" id="GO:0005886">
    <property type="term" value="C:plasma membrane"/>
    <property type="evidence" value="ECO:0007669"/>
    <property type="project" value="UniProtKB-SubCell"/>
</dbReference>
<dbReference type="AlphaFoldDB" id="A0A1S9IA92"/>
<dbReference type="Pfam" id="PF02355">
    <property type="entry name" value="SecD_SecF_C"/>
    <property type="match status" value="1"/>
</dbReference>
<dbReference type="FunFam" id="1.20.1640.10:FF:000024">
    <property type="entry name" value="Multifunctional fusion protein"/>
    <property type="match status" value="1"/>
</dbReference>
<reference evidence="14 16" key="1">
    <citation type="submission" date="2016-12" db="EMBL/GenBank/DDBJ databases">
        <title>Clostridium tepidum sp. nov., a close relative of Clostridium sporogenes and Clostridium botulinum Group I.</title>
        <authorList>
            <person name="Dobritsa A.P."/>
            <person name="Kutumbaka K."/>
            <person name="Werner K."/>
            <person name="Samadpour M."/>
        </authorList>
    </citation>
    <scope>NUCLEOTIDE SEQUENCE [LARGE SCALE GENOMIC DNA]</scope>
    <source>
        <strain evidence="14 16">PE</strain>
    </source>
</reference>
<comment type="similarity">
    <text evidence="11">In the N-terminal section; belongs to the SecD/SecF family. SecD subfamily.</text>
</comment>
<comment type="similarity">
    <text evidence="12">Belongs to the SecD/SecF family. SecF subfamily.</text>
</comment>
<dbReference type="EMBL" id="MRAE01000011">
    <property type="protein sequence ID" value="OOO67142.1"/>
    <property type="molecule type" value="Genomic_DNA"/>
</dbReference>
<evidence type="ECO:0000256" key="2">
    <source>
        <dbReference type="ARBA" id="ARBA00022448"/>
    </source>
</evidence>
<keyword evidence="4 12" id="KW-0812">Transmembrane</keyword>
<dbReference type="OrthoDB" id="9805019at2"/>
<feature type="transmembrane region" description="Helical" evidence="12">
    <location>
        <begin position="149"/>
        <end position="170"/>
    </location>
</feature>
<dbReference type="InterPro" id="IPR022813">
    <property type="entry name" value="SecD/SecF_arch_bac"/>
</dbReference>
<reference evidence="15 17" key="2">
    <citation type="submission" date="2016-12" db="EMBL/GenBank/DDBJ databases">
        <title>Clostridium tepidum sp. nov., a close relative of Clostridium sporogenes and Clostridium botulinum Group I.</title>
        <authorList>
            <person name="Dobritsa A.P."/>
            <person name="Kutumbaka K.K."/>
            <person name="Werner K."/>
            <person name="Wiedmann M."/>
            <person name="Asmus A."/>
            <person name="Samadpour M."/>
        </authorList>
    </citation>
    <scope>NUCLEOTIDE SEQUENCE [LARGE SCALE GENOMIC DNA]</scope>
    <source>
        <strain evidence="15 17">IEH 97212</strain>
    </source>
</reference>
<comment type="caution">
    <text evidence="15">The sequence shown here is derived from an EMBL/GenBank/DDBJ whole genome shotgun (WGS) entry which is preliminary data.</text>
</comment>
<dbReference type="InterPro" id="IPR022645">
    <property type="entry name" value="SecD/SecF_bac"/>
</dbReference>
<evidence type="ECO:0000256" key="7">
    <source>
        <dbReference type="ARBA" id="ARBA00023010"/>
    </source>
</evidence>
<dbReference type="EMBL" id="MRAD01000008">
    <property type="protein sequence ID" value="OOO61961.1"/>
    <property type="molecule type" value="Genomic_DNA"/>
</dbReference>
<organism evidence="15 17">
    <name type="scientific">Clostridium tepidum</name>
    <dbReference type="NCBI Taxonomy" id="1962263"/>
    <lineage>
        <taxon>Bacteria</taxon>
        <taxon>Bacillati</taxon>
        <taxon>Bacillota</taxon>
        <taxon>Clostridia</taxon>
        <taxon>Eubacteriales</taxon>
        <taxon>Clostridiaceae</taxon>
        <taxon>Clostridium</taxon>
    </lineage>
</organism>
<dbReference type="Gene3D" id="1.20.1640.10">
    <property type="entry name" value="Multidrug efflux transporter AcrB transmembrane domain"/>
    <property type="match status" value="1"/>
</dbReference>
<evidence type="ECO:0000256" key="6">
    <source>
        <dbReference type="ARBA" id="ARBA00022989"/>
    </source>
</evidence>
<gene>
    <name evidence="12" type="primary">secF</name>
    <name evidence="14" type="ORF">BS637_09140</name>
    <name evidence="15" type="ORF">BS638_06330</name>
</gene>
<evidence type="ECO:0000256" key="3">
    <source>
        <dbReference type="ARBA" id="ARBA00022475"/>
    </source>
</evidence>
<evidence type="ECO:0000313" key="15">
    <source>
        <dbReference type="EMBL" id="OOO67142.1"/>
    </source>
</evidence>
<dbReference type="InterPro" id="IPR055344">
    <property type="entry name" value="SecD_SecF_C_bact"/>
</dbReference>
<dbReference type="PANTHER" id="PTHR30081:SF8">
    <property type="entry name" value="PROTEIN TRANSLOCASE SUBUNIT SECF"/>
    <property type="match status" value="1"/>
</dbReference>
<comment type="subunit">
    <text evidence="12">Forms a complex with SecD. Part of the essential Sec protein translocation apparatus which comprises SecA, SecYEG and auxiliary proteins SecDF. Other proteins may also be involved.</text>
</comment>
<dbReference type="Proteomes" id="UP000190206">
    <property type="component" value="Unassembled WGS sequence"/>
</dbReference>
<keyword evidence="16" id="KW-1185">Reference proteome</keyword>
<evidence type="ECO:0000313" key="17">
    <source>
        <dbReference type="Proteomes" id="UP000190256"/>
    </source>
</evidence>
<keyword evidence="8 12" id="KW-0472">Membrane</keyword>
<dbReference type="InterPro" id="IPR048634">
    <property type="entry name" value="SecD_SecF_C"/>
</dbReference>
<evidence type="ECO:0000256" key="5">
    <source>
        <dbReference type="ARBA" id="ARBA00022927"/>
    </source>
</evidence>
<evidence type="ECO:0000256" key="4">
    <source>
        <dbReference type="ARBA" id="ARBA00022692"/>
    </source>
</evidence>
<dbReference type="PANTHER" id="PTHR30081">
    <property type="entry name" value="PROTEIN-EXPORT MEMBRANE PROTEIN SEC"/>
    <property type="match status" value="1"/>
</dbReference>
<evidence type="ECO:0000256" key="11">
    <source>
        <dbReference type="ARBA" id="ARBA00061053"/>
    </source>
</evidence>
<dbReference type="GO" id="GO:0006605">
    <property type="term" value="P:protein targeting"/>
    <property type="evidence" value="ECO:0007669"/>
    <property type="project" value="UniProtKB-UniRule"/>
</dbReference>
<dbReference type="NCBIfam" id="TIGR00966">
    <property type="entry name" value="transloc_SecF"/>
    <property type="match status" value="1"/>
</dbReference>
<evidence type="ECO:0000259" key="13">
    <source>
        <dbReference type="Pfam" id="PF02355"/>
    </source>
</evidence>
<name>A0A1S9IA92_9CLOT</name>
<evidence type="ECO:0000256" key="10">
    <source>
        <dbReference type="ARBA" id="ARBA00060856"/>
    </source>
</evidence>
<dbReference type="Pfam" id="PF07549">
    <property type="entry name" value="Sec_GG"/>
    <property type="match status" value="1"/>
</dbReference>
<keyword evidence="5 12" id="KW-0653">Protein transport</keyword>
<keyword evidence="6 12" id="KW-1133">Transmembrane helix</keyword>
<dbReference type="InterPro" id="IPR022646">
    <property type="entry name" value="SecD/SecF_CS"/>
</dbReference>
<keyword evidence="3 12" id="KW-1003">Cell membrane</keyword>
<comment type="similarity">
    <text evidence="10">In the C-terminal section; belongs to the SecD/SecF family. SecF subfamily.</text>
</comment>
<dbReference type="RefSeq" id="WP_078024432.1">
    <property type="nucleotide sequence ID" value="NZ_JADPGM010000007.1"/>
</dbReference>
<comment type="subcellular location">
    <subcellularLocation>
        <location evidence="1 12">Cell membrane</location>
        <topology evidence="1 12">Multi-pass membrane protein</topology>
    </subcellularLocation>
</comment>
<keyword evidence="2 12" id="KW-0813">Transport</keyword>
<dbReference type="GO" id="GO:0015450">
    <property type="term" value="F:protein-transporting ATPase activity"/>
    <property type="evidence" value="ECO:0007669"/>
    <property type="project" value="InterPro"/>
</dbReference>
<evidence type="ECO:0000256" key="9">
    <source>
        <dbReference type="ARBA" id="ARBA00059018"/>
    </source>
</evidence>
<feature type="transmembrane region" description="Helical" evidence="12">
    <location>
        <begin position="176"/>
        <end position="200"/>
    </location>
</feature>
<sequence>MIKIIEKTKIWFSISLIIILIGMFFLIKDGLNYGIDFKGGTVVQINIGKDFKKEEVDQIVKKHTSDSVTNKVNNTQIEIRSNSLTDEEINKLFSDVKSKYNLKDKDLVSQQRIGPSVGKELKRKALLALIIANIAMLIYVGIRFEFKFAVAAILGLVHDILITISIYAIFKLPVNSSFIAAILTIVGYSINDTIVIFDRIRENQKKMRRKPVAEIANISITETMTRSINTVLTTLFTIVAVYVFVPSIRDFAFPLIVGIISGCYSSIFIASPVWNLLKKSKLGNKVA</sequence>
<evidence type="ECO:0000313" key="14">
    <source>
        <dbReference type="EMBL" id="OOO61961.1"/>
    </source>
</evidence>
<dbReference type="NCBIfam" id="TIGR00916">
    <property type="entry name" value="2A0604s01"/>
    <property type="match status" value="1"/>
</dbReference>
<evidence type="ECO:0000256" key="8">
    <source>
        <dbReference type="ARBA" id="ARBA00023136"/>
    </source>
</evidence>
<feature type="domain" description="Protein export membrane protein SecD/SecF C-terminal" evidence="13">
    <location>
        <begin position="103"/>
        <end position="279"/>
    </location>
</feature>
<dbReference type="HAMAP" id="MF_01464_B">
    <property type="entry name" value="SecF_B"/>
    <property type="match status" value="1"/>
</dbReference>
<comment type="function">
    <text evidence="9 12">Part of the Sec protein translocase complex. Interacts with the SecYEG preprotein conducting channel. SecDF uses the proton motive force (PMF) to complete protein translocation after the ATP-dependent function of SecA.</text>
</comment>
<protein>
    <recommendedName>
        <fullName evidence="12">Protein-export membrane protein SecF</fullName>
    </recommendedName>
</protein>
<evidence type="ECO:0000256" key="12">
    <source>
        <dbReference type="HAMAP-Rule" id="MF_01464"/>
    </source>
</evidence>
<dbReference type="SUPFAM" id="SSF82866">
    <property type="entry name" value="Multidrug efflux transporter AcrB transmembrane domain"/>
    <property type="match status" value="1"/>
</dbReference>
<dbReference type="Proteomes" id="UP000190256">
    <property type="component" value="Unassembled WGS sequence"/>
</dbReference>
<feature type="transmembrane region" description="Helical" evidence="12">
    <location>
        <begin position="125"/>
        <end position="142"/>
    </location>
</feature>
<evidence type="ECO:0000256" key="1">
    <source>
        <dbReference type="ARBA" id="ARBA00004651"/>
    </source>
</evidence>
<evidence type="ECO:0000313" key="16">
    <source>
        <dbReference type="Proteomes" id="UP000190206"/>
    </source>
</evidence>
<feature type="transmembrane region" description="Helical" evidence="12">
    <location>
        <begin position="251"/>
        <end position="277"/>
    </location>
</feature>
<dbReference type="PRINTS" id="PR01755">
    <property type="entry name" value="SECFTRNLCASE"/>
</dbReference>
<dbReference type="InterPro" id="IPR005665">
    <property type="entry name" value="SecF_bac"/>
</dbReference>
<dbReference type="GO" id="GO:0065002">
    <property type="term" value="P:intracellular protein transmembrane transport"/>
    <property type="evidence" value="ECO:0007669"/>
    <property type="project" value="UniProtKB-UniRule"/>
</dbReference>
<proteinExistence type="inferred from homology"/>
<dbReference type="GO" id="GO:0043952">
    <property type="term" value="P:protein transport by the Sec complex"/>
    <property type="evidence" value="ECO:0007669"/>
    <property type="project" value="UniProtKB-UniRule"/>
</dbReference>
<dbReference type="STRING" id="1962263.BS637_09140"/>